<feature type="transmembrane region" description="Helical" evidence="2">
    <location>
        <begin position="94"/>
        <end position="114"/>
    </location>
</feature>
<evidence type="ECO:0000256" key="2">
    <source>
        <dbReference type="SAM" id="Phobius"/>
    </source>
</evidence>
<proteinExistence type="predicted"/>
<feature type="region of interest" description="Disordered" evidence="1">
    <location>
        <begin position="1"/>
        <end position="23"/>
    </location>
</feature>
<keyword evidence="2" id="KW-0812">Transmembrane</keyword>
<name>A0A914Y072_9BILA</name>
<keyword evidence="2" id="KW-1133">Transmembrane helix</keyword>
<reference evidence="4" key="1">
    <citation type="submission" date="2022-11" db="UniProtKB">
        <authorList>
            <consortium name="WormBaseParasite"/>
        </authorList>
    </citation>
    <scope>IDENTIFICATION</scope>
</reference>
<evidence type="ECO:0000313" key="4">
    <source>
        <dbReference type="WBParaSite" id="PSU_v2.g13605.t1"/>
    </source>
</evidence>
<evidence type="ECO:0000313" key="3">
    <source>
        <dbReference type="Proteomes" id="UP000887577"/>
    </source>
</evidence>
<dbReference type="AlphaFoldDB" id="A0A914Y072"/>
<organism evidence="3 4">
    <name type="scientific">Panagrolaimus superbus</name>
    <dbReference type="NCBI Taxonomy" id="310955"/>
    <lineage>
        <taxon>Eukaryota</taxon>
        <taxon>Metazoa</taxon>
        <taxon>Ecdysozoa</taxon>
        <taxon>Nematoda</taxon>
        <taxon>Chromadorea</taxon>
        <taxon>Rhabditida</taxon>
        <taxon>Tylenchina</taxon>
        <taxon>Panagrolaimomorpha</taxon>
        <taxon>Panagrolaimoidea</taxon>
        <taxon>Panagrolaimidae</taxon>
        <taxon>Panagrolaimus</taxon>
    </lineage>
</organism>
<keyword evidence="3" id="KW-1185">Reference proteome</keyword>
<dbReference type="WBParaSite" id="PSU_v2.g13605.t1">
    <property type="protein sequence ID" value="PSU_v2.g13605.t1"/>
    <property type="gene ID" value="PSU_v2.g13605"/>
</dbReference>
<accession>A0A914Y072</accession>
<keyword evidence="2" id="KW-0472">Membrane</keyword>
<dbReference type="Proteomes" id="UP000887577">
    <property type="component" value="Unplaced"/>
</dbReference>
<feature type="transmembrane region" description="Helical" evidence="2">
    <location>
        <begin position="65"/>
        <end position="82"/>
    </location>
</feature>
<feature type="transmembrane region" description="Helical" evidence="2">
    <location>
        <begin position="35"/>
        <end position="59"/>
    </location>
</feature>
<feature type="transmembrane region" description="Helical" evidence="2">
    <location>
        <begin position="126"/>
        <end position="146"/>
    </location>
</feature>
<evidence type="ECO:0000256" key="1">
    <source>
        <dbReference type="SAM" id="MobiDB-lite"/>
    </source>
</evidence>
<sequence>MEMDTDETRSFQMPENTEKGIDENDSEWKSCGFSLPFCTVFLSITLALKSIVYAAIAIFNGNIPIFLVTAACVPLCIFPFFAISKNNSKLINPLFLVIAILVSINFGGTIYFLIFKGEGWGLLFKILLVVVTLVLAILDVSSFMTANKCKKLLDHRRNALPT</sequence>
<protein>
    <submittedName>
        <fullName evidence="4">Uncharacterized protein</fullName>
    </submittedName>
</protein>